<dbReference type="InterPro" id="IPR003423">
    <property type="entry name" value="OMP_efflux"/>
</dbReference>
<evidence type="ECO:0000313" key="4">
    <source>
        <dbReference type="EMBL" id="PPE72783.1"/>
    </source>
</evidence>
<name>A0A2S5TCQ6_9GAMM</name>
<feature type="coiled-coil region" evidence="2">
    <location>
        <begin position="179"/>
        <end position="206"/>
    </location>
</feature>
<evidence type="ECO:0000256" key="3">
    <source>
        <dbReference type="SAM" id="SignalP"/>
    </source>
</evidence>
<accession>A0A2S5TCQ6</accession>
<protein>
    <submittedName>
        <fullName evidence="4">TolC family protein</fullName>
    </submittedName>
</protein>
<dbReference type="InterPro" id="IPR010131">
    <property type="entry name" value="MdtP/NodT-like"/>
</dbReference>
<dbReference type="SUPFAM" id="SSF56954">
    <property type="entry name" value="Outer membrane efflux proteins (OEP)"/>
    <property type="match status" value="1"/>
</dbReference>
<evidence type="ECO:0000256" key="1">
    <source>
        <dbReference type="ARBA" id="ARBA00007613"/>
    </source>
</evidence>
<feature type="signal peptide" evidence="3">
    <location>
        <begin position="1"/>
        <end position="25"/>
    </location>
</feature>
<proteinExistence type="inferred from homology"/>
<keyword evidence="2" id="KW-0175">Coiled coil</keyword>
<reference evidence="4 5" key="1">
    <citation type="submission" date="2018-02" db="EMBL/GenBank/DDBJ databases">
        <title>Genome sequencing of Solimonas sp. HR-BB.</title>
        <authorList>
            <person name="Lee Y."/>
            <person name="Jeon C.O."/>
        </authorList>
    </citation>
    <scope>NUCLEOTIDE SEQUENCE [LARGE SCALE GENOMIC DNA]</scope>
    <source>
        <strain evidence="4 5">HR-BB</strain>
    </source>
</reference>
<dbReference type="OrthoDB" id="9791261at2"/>
<dbReference type="PANTHER" id="PTHR30203">
    <property type="entry name" value="OUTER MEMBRANE CATION EFFLUX PROTEIN"/>
    <property type="match status" value="1"/>
</dbReference>
<evidence type="ECO:0000313" key="5">
    <source>
        <dbReference type="Proteomes" id="UP000238220"/>
    </source>
</evidence>
<keyword evidence="5" id="KW-1185">Reference proteome</keyword>
<organism evidence="4 5">
    <name type="scientific">Solimonas fluminis</name>
    <dbReference type="NCBI Taxonomy" id="2086571"/>
    <lineage>
        <taxon>Bacteria</taxon>
        <taxon>Pseudomonadati</taxon>
        <taxon>Pseudomonadota</taxon>
        <taxon>Gammaproteobacteria</taxon>
        <taxon>Nevskiales</taxon>
        <taxon>Nevskiaceae</taxon>
        <taxon>Solimonas</taxon>
    </lineage>
</organism>
<feature type="chain" id="PRO_5015579028" evidence="3">
    <location>
        <begin position="26"/>
        <end position="424"/>
    </location>
</feature>
<dbReference type="RefSeq" id="WP_104231593.1">
    <property type="nucleotide sequence ID" value="NZ_PSNW01000010.1"/>
</dbReference>
<comment type="caution">
    <text evidence="4">The sequence shown here is derived from an EMBL/GenBank/DDBJ whole genome shotgun (WGS) entry which is preliminary data.</text>
</comment>
<dbReference type="Gene3D" id="1.20.1600.10">
    <property type="entry name" value="Outer membrane efflux proteins (OEP)"/>
    <property type="match status" value="1"/>
</dbReference>
<dbReference type="AlphaFoldDB" id="A0A2S5TCQ6"/>
<feature type="coiled-coil region" evidence="2">
    <location>
        <begin position="383"/>
        <end position="417"/>
    </location>
</feature>
<dbReference type="PANTHER" id="PTHR30203:SF24">
    <property type="entry name" value="BLR4935 PROTEIN"/>
    <property type="match status" value="1"/>
</dbReference>
<dbReference type="Pfam" id="PF02321">
    <property type="entry name" value="OEP"/>
    <property type="match status" value="2"/>
</dbReference>
<dbReference type="Proteomes" id="UP000238220">
    <property type="component" value="Unassembled WGS sequence"/>
</dbReference>
<dbReference type="GO" id="GO:0015562">
    <property type="term" value="F:efflux transmembrane transporter activity"/>
    <property type="evidence" value="ECO:0007669"/>
    <property type="project" value="InterPro"/>
</dbReference>
<sequence length="424" mass="46307">MNRFSARAMGACLFTLAAFAPGTQAADGLTLRQAVDAALGGNPELQTFAFQFQALEARSRQAALRPAPELSIDVENVLGTGAVKGTDAAEYTFALSQVIELGGKRDARIAAAQAGRSAADLERQARQLDVLAEVTRRFITVATQQEQLQLARKATQLAQRTVNGAQRRVDAAKSPHAELDRARIALDRAKLDERRAETELDTARRQLAATWGESKPVINGRLMGEVQADLFSLPSPDAYEALSARLASSPDFLRFASEARLRDAELRLAATTRKPDLTLGGGFRRFQEGGDQAFVASVSIPLFGGRRAESFIAEAQANRDLVGAEQRVAEVKARAMLYELHRELTRAVAEAQSLRTDILPRTEEALRETEYAFERGRYSYLELVDAQREYLDLQASLIEASANAHSLRAEIERLTNAPLAASTP</sequence>
<comment type="similarity">
    <text evidence="1">Belongs to the outer membrane factor (OMF) (TC 1.B.17) family.</text>
</comment>
<keyword evidence="3" id="KW-0732">Signal</keyword>
<gene>
    <name evidence="4" type="ORF">C3942_17220</name>
</gene>
<dbReference type="EMBL" id="PSNW01000010">
    <property type="protein sequence ID" value="PPE72783.1"/>
    <property type="molecule type" value="Genomic_DNA"/>
</dbReference>
<evidence type="ECO:0000256" key="2">
    <source>
        <dbReference type="SAM" id="Coils"/>
    </source>
</evidence>